<dbReference type="InterPro" id="IPR032816">
    <property type="entry name" value="VTT_dom"/>
</dbReference>
<name>A0A0P8ABK0_9EURY</name>
<evidence type="ECO:0000256" key="1">
    <source>
        <dbReference type="SAM" id="Phobius"/>
    </source>
</evidence>
<proteinExistence type="predicted"/>
<evidence type="ECO:0000313" key="4">
    <source>
        <dbReference type="Proteomes" id="UP000050360"/>
    </source>
</evidence>
<dbReference type="EMBL" id="LKCM01000117">
    <property type="protein sequence ID" value="KPQ44015.1"/>
    <property type="molecule type" value="Genomic_DNA"/>
</dbReference>
<protein>
    <submittedName>
        <fullName evidence="3">SNARE associated Golgi protein</fullName>
    </submittedName>
</protein>
<dbReference type="Proteomes" id="UP000050360">
    <property type="component" value="Unassembled WGS sequence"/>
</dbReference>
<dbReference type="AlphaFoldDB" id="A0A0P8ABK0"/>
<feature type="transmembrane region" description="Helical" evidence="1">
    <location>
        <begin position="12"/>
        <end position="39"/>
    </location>
</feature>
<feature type="transmembrane region" description="Helical" evidence="1">
    <location>
        <begin position="46"/>
        <end position="67"/>
    </location>
</feature>
<keyword evidence="1" id="KW-0472">Membrane</keyword>
<reference evidence="3 4" key="1">
    <citation type="submission" date="2015-09" db="EMBL/GenBank/DDBJ databases">
        <title>A metagenomics-based metabolic model of nitrate-dependent anaerobic oxidation of methane by Methanoperedens-like archaea.</title>
        <authorList>
            <person name="Arshad A."/>
            <person name="Speth D.R."/>
            <person name="De Graaf R.M."/>
            <person name="Op Den Camp H.J."/>
            <person name="Jetten M.S."/>
            <person name="Welte C.U."/>
        </authorList>
    </citation>
    <scope>NUCLEOTIDE SEQUENCE [LARGE SCALE GENOMIC DNA]</scope>
</reference>
<keyword evidence="1" id="KW-1133">Transmembrane helix</keyword>
<keyword evidence="1" id="KW-0812">Transmembrane</keyword>
<organism evidence="3 4">
    <name type="scientific">Candidatus Methanoperedens nitratireducens</name>
    <dbReference type="NCBI Taxonomy" id="1392998"/>
    <lineage>
        <taxon>Archaea</taxon>
        <taxon>Methanobacteriati</taxon>
        <taxon>Methanobacteriota</taxon>
        <taxon>Stenosarchaea group</taxon>
        <taxon>Methanomicrobia</taxon>
        <taxon>Methanosarcinales</taxon>
        <taxon>ANME-2 cluster</taxon>
        <taxon>Candidatus Methanoperedentaceae</taxon>
        <taxon>Candidatus Methanoperedens</taxon>
    </lineage>
</organism>
<comment type="caution">
    <text evidence="3">The sequence shown here is derived from an EMBL/GenBank/DDBJ whole genome shotgun (WGS) entry which is preliminary data.</text>
</comment>
<accession>A0A0P8ABK0</accession>
<evidence type="ECO:0000313" key="3">
    <source>
        <dbReference type="EMBL" id="KPQ44015.1"/>
    </source>
</evidence>
<dbReference type="PANTHER" id="PTHR42709">
    <property type="entry name" value="ALKALINE PHOSPHATASE LIKE PROTEIN"/>
    <property type="match status" value="1"/>
</dbReference>
<gene>
    <name evidence="3" type="ORF">MPEBLZ_01417</name>
</gene>
<dbReference type="PANTHER" id="PTHR42709:SF4">
    <property type="entry name" value="INNER MEMBRANE PROTEIN YQAA"/>
    <property type="match status" value="1"/>
</dbReference>
<feature type="transmembrane region" description="Helical" evidence="1">
    <location>
        <begin position="96"/>
        <end position="120"/>
    </location>
</feature>
<feature type="transmembrane region" description="Helical" evidence="1">
    <location>
        <begin position="127"/>
        <end position="150"/>
    </location>
</feature>
<dbReference type="InterPro" id="IPR051311">
    <property type="entry name" value="DedA_domain"/>
</dbReference>
<sequence length="151" mass="16999">MFESLESMLLNYGYHGLFLASFLASTILPFGSEGILIYLVQKKFNIPALVLVASVGNFLGACTSYYIGFKGRILVEKYLRFDPKELEKGEKIFTKYGSFVLLFTWLPFIGDVITVVGGLLRLNFKIFSVLVFTGKFLRYLAVAYITASVFL</sequence>
<feature type="domain" description="VTT" evidence="2">
    <location>
        <begin position="43"/>
        <end position="147"/>
    </location>
</feature>
<evidence type="ECO:0000259" key="2">
    <source>
        <dbReference type="Pfam" id="PF09335"/>
    </source>
</evidence>
<dbReference type="Pfam" id="PF09335">
    <property type="entry name" value="VTT_dom"/>
    <property type="match status" value="1"/>
</dbReference>